<dbReference type="PANTHER" id="PTHR37852">
    <property type="entry name" value="YALI0B21208P"/>
    <property type="match status" value="1"/>
</dbReference>
<name>A0A316V8E7_9BASI</name>
<dbReference type="EMBL" id="KZ819604">
    <property type="protein sequence ID" value="PWN33484.1"/>
    <property type="molecule type" value="Genomic_DNA"/>
</dbReference>
<protein>
    <recommendedName>
        <fullName evidence="4">Tim17-domain-containing protein</fullName>
    </recommendedName>
</protein>
<evidence type="ECO:0008006" key="4">
    <source>
        <dbReference type="Google" id="ProtNLM"/>
    </source>
</evidence>
<evidence type="ECO:0000256" key="1">
    <source>
        <dbReference type="SAM" id="MobiDB-lite"/>
    </source>
</evidence>
<dbReference type="AlphaFoldDB" id="A0A316V8E7"/>
<dbReference type="PANTHER" id="PTHR37852:SF1">
    <property type="entry name" value="HIG1 DOMAIN-CONTAINING PROTEIN"/>
    <property type="match status" value="1"/>
</dbReference>
<keyword evidence="3" id="KW-1185">Reference proteome</keyword>
<reference evidence="2 3" key="1">
    <citation type="journal article" date="2018" name="Mol. Biol. Evol.">
        <title>Broad Genomic Sampling Reveals a Smut Pathogenic Ancestry of the Fungal Clade Ustilaginomycotina.</title>
        <authorList>
            <person name="Kijpornyongpan T."/>
            <person name="Mondo S.J."/>
            <person name="Barry K."/>
            <person name="Sandor L."/>
            <person name="Lee J."/>
            <person name="Lipzen A."/>
            <person name="Pangilinan J."/>
            <person name="LaButti K."/>
            <person name="Hainaut M."/>
            <person name="Henrissat B."/>
            <person name="Grigoriev I.V."/>
            <person name="Spatafora J.W."/>
            <person name="Aime M.C."/>
        </authorList>
    </citation>
    <scope>NUCLEOTIDE SEQUENCE [LARGE SCALE GENOMIC DNA]</scope>
    <source>
        <strain evidence="2 3">MCA 3882</strain>
    </source>
</reference>
<dbReference type="GeneID" id="37024368"/>
<dbReference type="InParanoid" id="A0A316V8E7"/>
<dbReference type="RefSeq" id="XP_025353786.1">
    <property type="nucleotide sequence ID" value="XM_025502587.1"/>
</dbReference>
<dbReference type="Proteomes" id="UP000245771">
    <property type="component" value="Unassembled WGS sequence"/>
</dbReference>
<evidence type="ECO:0000313" key="2">
    <source>
        <dbReference type="EMBL" id="PWN33484.1"/>
    </source>
</evidence>
<dbReference type="STRING" id="1280837.A0A316V8E7"/>
<feature type="region of interest" description="Disordered" evidence="1">
    <location>
        <begin position="1"/>
        <end position="38"/>
    </location>
</feature>
<sequence length="217" mass="23953">MTWLPTWLQSKPKADTQARDSGAIQNTSASSSTSTLPATEVQTEIITPQTTSSQYDMNEEQEDFFRHGPEMAIPMTGATLGFVAGFYTAATRSGLVFMAENAHRRPNTVQGWYFYNKTKNYKVLLGGAKGGAKAGLRVGLWTFAYIAIEQGVEKVRNSYIQSQNIHPRWNGRWIDGATAGLGIATGASILCEWLSNQRVYALILTSSSLNQIAYRDR</sequence>
<proteinExistence type="predicted"/>
<accession>A0A316V8E7</accession>
<organism evidence="2 3">
    <name type="scientific">Meira miltonrushii</name>
    <dbReference type="NCBI Taxonomy" id="1280837"/>
    <lineage>
        <taxon>Eukaryota</taxon>
        <taxon>Fungi</taxon>
        <taxon>Dikarya</taxon>
        <taxon>Basidiomycota</taxon>
        <taxon>Ustilaginomycotina</taxon>
        <taxon>Exobasidiomycetes</taxon>
        <taxon>Exobasidiales</taxon>
        <taxon>Brachybasidiaceae</taxon>
        <taxon>Meira</taxon>
    </lineage>
</organism>
<evidence type="ECO:0000313" key="3">
    <source>
        <dbReference type="Proteomes" id="UP000245771"/>
    </source>
</evidence>
<gene>
    <name evidence="2" type="ORF">FA14DRAFT_62734</name>
</gene>
<dbReference type="OrthoDB" id="5584028at2759"/>